<proteinExistence type="predicted"/>
<organism evidence="1 3">
    <name type="scientific">Rotaria magnacalcarata</name>
    <dbReference type="NCBI Taxonomy" id="392030"/>
    <lineage>
        <taxon>Eukaryota</taxon>
        <taxon>Metazoa</taxon>
        <taxon>Spiralia</taxon>
        <taxon>Gnathifera</taxon>
        <taxon>Rotifera</taxon>
        <taxon>Eurotatoria</taxon>
        <taxon>Bdelloidea</taxon>
        <taxon>Philodinida</taxon>
        <taxon>Philodinidae</taxon>
        <taxon>Rotaria</taxon>
    </lineage>
</organism>
<feature type="non-terminal residue" evidence="1">
    <location>
        <position position="1"/>
    </location>
</feature>
<dbReference type="EMBL" id="CAJOBJ010235824">
    <property type="protein sequence ID" value="CAF5065097.1"/>
    <property type="molecule type" value="Genomic_DNA"/>
</dbReference>
<evidence type="ECO:0000313" key="3">
    <source>
        <dbReference type="Proteomes" id="UP000663834"/>
    </source>
</evidence>
<dbReference type="Proteomes" id="UP000663834">
    <property type="component" value="Unassembled WGS sequence"/>
</dbReference>
<dbReference type="AlphaFoldDB" id="A0A816H3A4"/>
<dbReference type="Proteomes" id="UP000681720">
    <property type="component" value="Unassembled WGS sequence"/>
</dbReference>
<reference evidence="1" key="1">
    <citation type="submission" date="2021-02" db="EMBL/GenBank/DDBJ databases">
        <authorList>
            <person name="Nowell W R."/>
        </authorList>
    </citation>
    <scope>NUCLEOTIDE SEQUENCE</scope>
</reference>
<name>A0A816H3A4_9BILA</name>
<evidence type="ECO:0000313" key="1">
    <source>
        <dbReference type="EMBL" id="CAF1683429.1"/>
    </source>
</evidence>
<protein>
    <submittedName>
        <fullName evidence="1">Uncharacterized protein</fullName>
    </submittedName>
</protein>
<feature type="non-terminal residue" evidence="1">
    <location>
        <position position="76"/>
    </location>
</feature>
<gene>
    <name evidence="2" type="ORF">GIL414_LOCUS60769</name>
    <name evidence="1" type="ORF">KQP761_LOCUS37511</name>
</gene>
<evidence type="ECO:0000313" key="2">
    <source>
        <dbReference type="EMBL" id="CAF5065097.1"/>
    </source>
</evidence>
<dbReference type="EMBL" id="CAJNOW010021248">
    <property type="protein sequence ID" value="CAF1683429.1"/>
    <property type="molecule type" value="Genomic_DNA"/>
</dbReference>
<sequence>RETCGVKNGHIRGKSETCSSMGIEAVSTAAAASAASAAAASAASAAAAFLPAVETVIQSSKRMLQMITKPHESHKR</sequence>
<accession>A0A816H3A4</accession>
<comment type="caution">
    <text evidence="1">The sequence shown here is derived from an EMBL/GenBank/DDBJ whole genome shotgun (WGS) entry which is preliminary data.</text>
</comment>